<evidence type="ECO:0008006" key="4">
    <source>
        <dbReference type="Google" id="ProtNLM"/>
    </source>
</evidence>
<keyword evidence="3" id="KW-1185">Reference proteome</keyword>
<feature type="transmembrane region" description="Helical" evidence="1">
    <location>
        <begin position="29"/>
        <end position="48"/>
    </location>
</feature>
<protein>
    <recommendedName>
        <fullName evidence="4">BlaR1 peptidase M56</fullName>
    </recommendedName>
</protein>
<reference evidence="2 3" key="1">
    <citation type="submission" date="2021-03" db="EMBL/GenBank/DDBJ databases">
        <title>Paenibacillus artemisicola MWE-103 whole genome sequence.</title>
        <authorList>
            <person name="Ham Y.J."/>
        </authorList>
    </citation>
    <scope>NUCLEOTIDE SEQUENCE [LARGE SCALE GENOMIC DNA]</scope>
    <source>
        <strain evidence="2 3">MWE-103</strain>
    </source>
</reference>
<evidence type="ECO:0000256" key="1">
    <source>
        <dbReference type="SAM" id="Phobius"/>
    </source>
</evidence>
<proteinExistence type="predicted"/>
<organism evidence="2 3">
    <name type="scientific">Paenibacillus artemisiicola</name>
    <dbReference type="NCBI Taxonomy" id="1172618"/>
    <lineage>
        <taxon>Bacteria</taxon>
        <taxon>Bacillati</taxon>
        <taxon>Bacillota</taxon>
        <taxon>Bacilli</taxon>
        <taxon>Bacillales</taxon>
        <taxon>Paenibacillaceae</taxon>
        <taxon>Paenibacillus</taxon>
    </lineage>
</organism>
<dbReference type="Proteomes" id="UP000670947">
    <property type="component" value="Unassembled WGS sequence"/>
</dbReference>
<comment type="caution">
    <text evidence="2">The sequence shown here is derived from an EMBL/GenBank/DDBJ whole genome shotgun (WGS) entry which is preliminary data.</text>
</comment>
<dbReference type="RefSeq" id="WP_208849569.1">
    <property type="nucleotide sequence ID" value="NZ_JAGGDJ010000023.1"/>
</dbReference>
<keyword evidence="1" id="KW-0472">Membrane</keyword>
<dbReference type="EMBL" id="JAGGDJ010000023">
    <property type="protein sequence ID" value="MBO7746830.1"/>
    <property type="molecule type" value="Genomic_DNA"/>
</dbReference>
<evidence type="ECO:0000313" key="3">
    <source>
        <dbReference type="Proteomes" id="UP000670947"/>
    </source>
</evidence>
<keyword evidence="1" id="KW-0812">Transmembrane</keyword>
<sequence>MIWIVLFMAALVVRFQYTRLKRSGQKKELAVSACLLVAAVTLSMLQSFRVELPNPLDWLTVIYKPMSKAVFSMLK</sequence>
<keyword evidence="1" id="KW-1133">Transmembrane helix</keyword>
<evidence type="ECO:0000313" key="2">
    <source>
        <dbReference type="EMBL" id="MBO7746830.1"/>
    </source>
</evidence>
<name>A0ABS3WFE3_9BACL</name>
<gene>
    <name evidence="2" type="ORF">I8J29_21675</name>
</gene>
<accession>A0ABS3WFE3</accession>